<dbReference type="AlphaFoldDB" id="A0A8J6BF99"/>
<name>A0A8J6BF99_ELECQ</name>
<feature type="signal peptide" evidence="9">
    <location>
        <begin position="1"/>
        <end position="17"/>
    </location>
</feature>
<evidence type="ECO:0000256" key="2">
    <source>
        <dbReference type="ARBA" id="ARBA00006986"/>
    </source>
</evidence>
<evidence type="ECO:0000256" key="8">
    <source>
        <dbReference type="SAM" id="Phobius"/>
    </source>
</evidence>
<dbReference type="Proteomes" id="UP000770717">
    <property type="component" value="Unassembled WGS sequence"/>
</dbReference>
<comment type="subcellular location">
    <subcellularLocation>
        <location evidence="1">Membrane</location>
        <topology evidence="1">Single-pass type I membrane protein</topology>
    </subcellularLocation>
</comment>
<proteinExistence type="inferred from homology"/>
<keyword evidence="4 9" id="KW-0732">Signal</keyword>
<accession>A0A8J6BF99</accession>
<dbReference type="PANTHER" id="PTHR28607">
    <property type="entry name" value="EXPRESSED PROTEIN"/>
    <property type="match status" value="1"/>
</dbReference>
<keyword evidence="3 8" id="KW-0812">Transmembrane</keyword>
<evidence type="ECO:0000256" key="5">
    <source>
        <dbReference type="ARBA" id="ARBA00022989"/>
    </source>
</evidence>
<evidence type="ECO:0000256" key="7">
    <source>
        <dbReference type="ARBA" id="ARBA00023180"/>
    </source>
</evidence>
<protein>
    <submittedName>
        <fullName evidence="10">Uncharacterized protein</fullName>
    </submittedName>
</protein>
<evidence type="ECO:0000256" key="6">
    <source>
        <dbReference type="ARBA" id="ARBA00023136"/>
    </source>
</evidence>
<feature type="chain" id="PRO_5035183327" evidence="9">
    <location>
        <begin position="18"/>
        <end position="119"/>
    </location>
</feature>
<feature type="transmembrane region" description="Helical" evidence="8">
    <location>
        <begin position="58"/>
        <end position="78"/>
    </location>
</feature>
<dbReference type="OrthoDB" id="5917722at2759"/>
<comment type="caution">
    <text evidence="10">The sequence shown here is derived from an EMBL/GenBank/DDBJ whole genome shotgun (WGS) entry which is preliminary data.</text>
</comment>
<keyword evidence="7" id="KW-0325">Glycoprotein</keyword>
<dbReference type="GO" id="GO:0005576">
    <property type="term" value="C:extracellular region"/>
    <property type="evidence" value="ECO:0007669"/>
    <property type="project" value="TreeGrafter"/>
</dbReference>
<evidence type="ECO:0000313" key="10">
    <source>
        <dbReference type="EMBL" id="KAG9461418.1"/>
    </source>
</evidence>
<evidence type="ECO:0000313" key="11">
    <source>
        <dbReference type="Proteomes" id="UP000770717"/>
    </source>
</evidence>
<evidence type="ECO:0000256" key="3">
    <source>
        <dbReference type="ARBA" id="ARBA00022692"/>
    </source>
</evidence>
<evidence type="ECO:0000256" key="4">
    <source>
        <dbReference type="ARBA" id="ARBA00022729"/>
    </source>
</evidence>
<keyword evidence="6 8" id="KW-0472">Membrane</keyword>
<comment type="similarity">
    <text evidence="2">Belongs to the FAM174 family.</text>
</comment>
<dbReference type="EMBL" id="WNTK01021938">
    <property type="protein sequence ID" value="KAG9461418.1"/>
    <property type="molecule type" value="Genomic_DNA"/>
</dbReference>
<keyword evidence="11" id="KW-1185">Reference proteome</keyword>
<evidence type="ECO:0000256" key="1">
    <source>
        <dbReference type="ARBA" id="ARBA00004479"/>
    </source>
</evidence>
<dbReference type="InterPro" id="IPR009565">
    <property type="entry name" value="FAM174-like"/>
</dbReference>
<dbReference type="PANTHER" id="PTHR28607:SF2">
    <property type="entry name" value="PROTEIN FAM174C"/>
    <property type="match status" value="1"/>
</dbReference>
<keyword evidence="5 8" id="KW-1133">Transmembrane helix</keyword>
<organism evidence="10 11">
    <name type="scientific">Eleutherodactylus coqui</name>
    <name type="common">Puerto Rican coqui</name>
    <dbReference type="NCBI Taxonomy" id="57060"/>
    <lineage>
        <taxon>Eukaryota</taxon>
        <taxon>Metazoa</taxon>
        <taxon>Chordata</taxon>
        <taxon>Craniata</taxon>
        <taxon>Vertebrata</taxon>
        <taxon>Euteleostomi</taxon>
        <taxon>Amphibia</taxon>
        <taxon>Batrachia</taxon>
        <taxon>Anura</taxon>
        <taxon>Neobatrachia</taxon>
        <taxon>Hyloidea</taxon>
        <taxon>Eleutherodactylidae</taxon>
        <taxon>Eleutherodactylinae</taxon>
        <taxon>Eleutherodactylus</taxon>
        <taxon>Eleutherodactylus</taxon>
    </lineage>
</organism>
<dbReference type="GO" id="GO:0016020">
    <property type="term" value="C:membrane"/>
    <property type="evidence" value="ECO:0007669"/>
    <property type="project" value="UniProtKB-SubCell"/>
</dbReference>
<reference evidence="10" key="1">
    <citation type="thesis" date="2020" institute="ProQuest LLC" country="789 East Eisenhower Parkway, Ann Arbor, MI, USA">
        <title>Comparative Genomics and Chromosome Evolution.</title>
        <authorList>
            <person name="Mudd A.B."/>
        </authorList>
    </citation>
    <scope>NUCLEOTIDE SEQUENCE</scope>
    <source>
        <strain evidence="10">HN-11 Male</strain>
        <tissue evidence="10">Kidney and liver</tissue>
    </source>
</reference>
<evidence type="ECO:0000256" key="9">
    <source>
        <dbReference type="SAM" id="SignalP"/>
    </source>
</evidence>
<gene>
    <name evidence="10" type="ORF">GDO78_016941</name>
</gene>
<dbReference type="Pfam" id="PF06679">
    <property type="entry name" value="DUF1180"/>
    <property type="match status" value="1"/>
</dbReference>
<sequence length="119" mass="13372">MWCYSCLLMVMMPLAGSADGHDNATAITPTRSTAATNSSITKPSQLSFFGNFEMMQRAFYVVIGVCVLAVLYFVVRACSIKKKPQRKKYGLLSDYDETMELGSMDSDEEKVFESRSIRR</sequence>